<name>A0A382AMY4_9ZZZZ</name>
<dbReference type="PANTHER" id="PTHR42655:SF1">
    <property type="entry name" value="GLYCOGEN PHOSPHORYLASE"/>
    <property type="match status" value="1"/>
</dbReference>
<dbReference type="Gene3D" id="3.40.50.2000">
    <property type="entry name" value="Glycogen Phosphorylase B"/>
    <property type="match status" value="2"/>
</dbReference>
<dbReference type="InterPro" id="IPR052182">
    <property type="entry name" value="Glycogen/Maltodextrin_Phosph"/>
</dbReference>
<proteinExistence type="predicted"/>
<dbReference type="NCBIfam" id="TIGR02094">
    <property type="entry name" value="more_P_ylases"/>
    <property type="match status" value="1"/>
</dbReference>
<evidence type="ECO:0000313" key="1">
    <source>
        <dbReference type="EMBL" id="SVB02910.1"/>
    </source>
</evidence>
<dbReference type="EMBL" id="UINC01026093">
    <property type="protein sequence ID" value="SVB02910.1"/>
    <property type="molecule type" value="Genomic_DNA"/>
</dbReference>
<dbReference type="GO" id="GO:0005975">
    <property type="term" value="P:carbohydrate metabolic process"/>
    <property type="evidence" value="ECO:0007669"/>
    <property type="project" value="InterPro"/>
</dbReference>
<dbReference type="GO" id="GO:0030170">
    <property type="term" value="F:pyridoxal phosphate binding"/>
    <property type="evidence" value="ECO:0007669"/>
    <property type="project" value="InterPro"/>
</dbReference>
<organism evidence="1">
    <name type="scientific">marine metagenome</name>
    <dbReference type="NCBI Taxonomy" id="408172"/>
    <lineage>
        <taxon>unclassified sequences</taxon>
        <taxon>metagenomes</taxon>
        <taxon>ecological metagenomes</taxon>
    </lineage>
</organism>
<reference evidence="1" key="1">
    <citation type="submission" date="2018-05" db="EMBL/GenBank/DDBJ databases">
        <authorList>
            <person name="Lanie J.A."/>
            <person name="Ng W.-L."/>
            <person name="Kazmierczak K.M."/>
            <person name="Andrzejewski T.M."/>
            <person name="Davidsen T.M."/>
            <person name="Wayne K.J."/>
            <person name="Tettelin H."/>
            <person name="Glass J.I."/>
            <person name="Rusch D."/>
            <person name="Podicherti R."/>
            <person name="Tsui H.-C.T."/>
            <person name="Winkler M.E."/>
        </authorList>
    </citation>
    <scope>NUCLEOTIDE SEQUENCE</scope>
</reference>
<gene>
    <name evidence="1" type="ORF">METZ01_LOCUS155764</name>
</gene>
<protein>
    <recommendedName>
        <fullName evidence="2">Alpha-glucan phosphorylase</fullName>
    </recommendedName>
</protein>
<sequence length="307" mass="35431">VLAGDHIKASGDIDLNMCAVTLLYREGYFKQRIDEEGIQSETYPRFDPYPLLKKLDVKFTLRLRARDVWIQVYRFDYIGHGGHAVPIYFLDTDVEENCEDDRIISLRLYSGNKDHRILQEAILGFGGARLLDELGQKTIKKYHMNEGHCSFLVLNLLEKFNNDIEKVKSLCHFTTHTPVPAGHDHFAENRVKKLLRGLLPENLELPSLVQNGRLHMTELGLYFSGTANGVSQLHGGVAQAQFPWSNINFITNGVHHSYWMGSPFKRVYDRYIPDWRANPECLLEVDDIADDVIWNAHQERKRYLLGY</sequence>
<accession>A0A382AMY4</accession>
<dbReference type="InterPro" id="IPR011834">
    <property type="entry name" value="Agluc_phsphrylas"/>
</dbReference>
<dbReference type="PANTHER" id="PTHR42655">
    <property type="entry name" value="GLYCOGEN PHOSPHORYLASE"/>
    <property type="match status" value="1"/>
</dbReference>
<feature type="non-terminal residue" evidence="1">
    <location>
        <position position="1"/>
    </location>
</feature>
<feature type="non-terminal residue" evidence="1">
    <location>
        <position position="307"/>
    </location>
</feature>
<evidence type="ECO:0008006" key="2">
    <source>
        <dbReference type="Google" id="ProtNLM"/>
    </source>
</evidence>
<dbReference type="GO" id="GO:0004645">
    <property type="term" value="F:1,4-alpha-oligoglucan phosphorylase activity"/>
    <property type="evidence" value="ECO:0007669"/>
    <property type="project" value="InterPro"/>
</dbReference>
<dbReference type="SUPFAM" id="SSF53756">
    <property type="entry name" value="UDP-Glycosyltransferase/glycogen phosphorylase"/>
    <property type="match status" value="1"/>
</dbReference>
<dbReference type="AlphaFoldDB" id="A0A382AMY4"/>